<name>A0AA97LY78_9ACTN</name>
<dbReference type="RefSeq" id="WP_068689308.1">
    <property type="nucleotide sequence ID" value="NZ_CP063196.1"/>
</dbReference>
<dbReference type="Proteomes" id="UP000265719">
    <property type="component" value="Chromosome"/>
</dbReference>
<dbReference type="KEGG" id="thao:NI17_003925"/>
<protein>
    <recommendedName>
        <fullName evidence="3">Lipoprotein</fullName>
    </recommendedName>
</protein>
<gene>
    <name evidence="1" type="ORF">NI17_003925</name>
</gene>
<dbReference type="EMBL" id="CP063196">
    <property type="protein sequence ID" value="UOE20392.1"/>
    <property type="molecule type" value="Genomic_DNA"/>
</dbReference>
<dbReference type="AlphaFoldDB" id="A0AA97LY78"/>
<evidence type="ECO:0000313" key="2">
    <source>
        <dbReference type="Proteomes" id="UP000265719"/>
    </source>
</evidence>
<sequence>MRTGKSLLAGTVVLGALTACGPLLGVEWPQPRTAPAVSETAHVSLVWTTDGSVDPRDSYVEYEATVTLHEPVPGRGVCGTRGADGTGTARVVVALTNRTDLSRDDVAAQRRPQHLRADPLNAGGSLRWAGERWGRDACVDVPDLARVFEDWDEGETRELHGELAGVPLDDPSGHGVELEFVAPDWQLVEGEVATLPVRF</sequence>
<evidence type="ECO:0008006" key="3">
    <source>
        <dbReference type="Google" id="ProtNLM"/>
    </source>
</evidence>
<accession>A0AA97LY78</accession>
<reference evidence="1" key="1">
    <citation type="submission" date="2020-10" db="EMBL/GenBank/DDBJ databases">
        <title>De novo genome project of the cellulose decomposer Thermobifida halotolerans type strain.</title>
        <authorList>
            <person name="Nagy I."/>
            <person name="Horvath B."/>
            <person name="Kukolya J."/>
            <person name="Nagy I."/>
            <person name="Orsini M."/>
        </authorList>
    </citation>
    <scope>NUCLEOTIDE SEQUENCE</scope>
    <source>
        <strain evidence="1">DSM 44931</strain>
    </source>
</reference>
<proteinExistence type="predicted"/>
<dbReference type="PROSITE" id="PS51257">
    <property type="entry name" value="PROKAR_LIPOPROTEIN"/>
    <property type="match status" value="1"/>
</dbReference>
<evidence type="ECO:0000313" key="1">
    <source>
        <dbReference type="EMBL" id="UOE20392.1"/>
    </source>
</evidence>
<organism evidence="1 2">
    <name type="scientific">Thermobifida halotolerans</name>
    <dbReference type="NCBI Taxonomy" id="483545"/>
    <lineage>
        <taxon>Bacteria</taxon>
        <taxon>Bacillati</taxon>
        <taxon>Actinomycetota</taxon>
        <taxon>Actinomycetes</taxon>
        <taxon>Streptosporangiales</taxon>
        <taxon>Nocardiopsidaceae</taxon>
        <taxon>Thermobifida</taxon>
    </lineage>
</organism>
<keyword evidence="2" id="KW-1185">Reference proteome</keyword>